<dbReference type="Proteomes" id="UP000694892">
    <property type="component" value="Chromosome 2L"/>
</dbReference>
<dbReference type="EMBL" id="CM004468">
    <property type="protein sequence ID" value="OCT95687.1"/>
    <property type="molecule type" value="Genomic_DNA"/>
</dbReference>
<evidence type="ECO:0000256" key="1">
    <source>
        <dbReference type="SAM" id="SignalP"/>
    </source>
</evidence>
<evidence type="ECO:0008006" key="4">
    <source>
        <dbReference type="Google" id="ProtNLM"/>
    </source>
</evidence>
<name>A0A974HYZ8_XENLA</name>
<proteinExistence type="predicted"/>
<feature type="signal peptide" evidence="1">
    <location>
        <begin position="1"/>
        <end position="27"/>
    </location>
</feature>
<keyword evidence="1" id="KW-0732">Signal</keyword>
<evidence type="ECO:0000313" key="3">
    <source>
        <dbReference type="Proteomes" id="UP000694892"/>
    </source>
</evidence>
<sequence>MVGGLKCLWRSLAWGIFIFLCKMPSLGESQAVHYTGRKNSAYSNSLLIKGENKHECEAFSGVVFSRKKNIPLSWKSRQ</sequence>
<accession>A0A974HYZ8</accession>
<feature type="chain" id="PRO_5037744834" description="Secreted protein" evidence="1">
    <location>
        <begin position="28"/>
        <end position="78"/>
    </location>
</feature>
<organism evidence="2 3">
    <name type="scientific">Xenopus laevis</name>
    <name type="common">African clawed frog</name>
    <dbReference type="NCBI Taxonomy" id="8355"/>
    <lineage>
        <taxon>Eukaryota</taxon>
        <taxon>Metazoa</taxon>
        <taxon>Chordata</taxon>
        <taxon>Craniata</taxon>
        <taxon>Vertebrata</taxon>
        <taxon>Euteleostomi</taxon>
        <taxon>Amphibia</taxon>
        <taxon>Batrachia</taxon>
        <taxon>Anura</taxon>
        <taxon>Pipoidea</taxon>
        <taxon>Pipidae</taxon>
        <taxon>Xenopodinae</taxon>
        <taxon>Xenopus</taxon>
        <taxon>Xenopus</taxon>
    </lineage>
</organism>
<protein>
    <recommendedName>
        <fullName evidence="4">Secreted protein</fullName>
    </recommendedName>
</protein>
<gene>
    <name evidence="2" type="ORF">XELAEV_18013375mg</name>
</gene>
<reference evidence="3" key="1">
    <citation type="journal article" date="2016" name="Nature">
        <title>Genome evolution in the allotetraploid frog Xenopus laevis.</title>
        <authorList>
            <person name="Session A.M."/>
            <person name="Uno Y."/>
            <person name="Kwon T."/>
            <person name="Chapman J.A."/>
            <person name="Toyoda A."/>
            <person name="Takahashi S."/>
            <person name="Fukui A."/>
            <person name="Hikosaka A."/>
            <person name="Suzuki A."/>
            <person name="Kondo M."/>
            <person name="van Heeringen S.J."/>
            <person name="Quigley I."/>
            <person name="Heinz S."/>
            <person name="Ogino H."/>
            <person name="Ochi H."/>
            <person name="Hellsten U."/>
            <person name="Lyons J.B."/>
            <person name="Simakov O."/>
            <person name="Putnam N."/>
            <person name="Stites J."/>
            <person name="Kuroki Y."/>
            <person name="Tanaka T."/>
            <person name="Michiue T."/>
            <person name="Watanabe M."/>
            <person name="Bogdanovic O."/>
            <person name="Lister R."/>
            <person name="Georgiou G."/>
            <person name="Paranjpe S.S."/>
            <person name="van Kruijsbergen I."/>
            <person name="Shu S."/>
            <person name="Carlson J."/>
            <person name="Kinoshita T."/>
            <person name="Ohta Y."/>
            <person name="Mawaribuchi S."/>
            <person name="Jenkins J."/>
            <person name="Grimwood J."/>
            <person name="Schmutz J."/>
            <person name="Mitros T."/>
            <person name="Mozaffari S.V."/>
            <person name="Suzuki Y."/>
            <person name="Haramoto Y."/>
            <person name="Yamamoto T.S."/>
            <person name="Takagi C."/>
            <person name="Heald R."/>
            <person name="Miller K."/>
            <person name="Haudenschild C."/>
            <person name="Kitzman J."/>
            <person name="Nakayama T."/>
            <person name="Izutsu Y."/>
            <person name="Robert J."/>
            <person name="Fortriede J."/>
            <person name="Burns K."/>
            <person name="Lotay V."/>
            <person name="Karimi K."/>
            <person name="Yasuoka Y."/>
            <person name="Dichmann D.S."/>
            <person name="Flajnik M.F."/>
            <person name="Houston D.W."/>
            <person name="Shendure J."/>
            <person name="DuPasquier L."/>
            <person name="Vize P.D."/>
            <person name="Zorn A.M."/>
            <person name="Ito M."/>
            <person name="Marcotte E.M."/>
            <person name="Wallingford J.B."/>
            <person name="Ito Y."/>
            <person name="Asashima M."/>
            <person name="Ueno N."/>
            <person name="Matsuda Y."/>
            <person name="Veenstra G.J."/>
            <person name="Fujiyama A."/>
            <person name="Harland R.M."/>
            <person name="Taira M."/>
            <person name="Rokhsar D.S."/>
        </authorList>
    </citation>
    <scope>NUCLEOTIDE SEQUENCE [LARGE SCALE GENOMIC DNA]</scope>
    <source>
        <strain evidence="3">J</strain>
    </source>
</reference>
<evidence type="ECO:0000313" key="2">
    <source>
        <dbReference type="EMBL" id="OCT95687.1"/>
    </source>
</evidence>
<dbReference type="AlphaFoldDB" id="A0A974HYZ8"/>